<dbReference type="SUPFAM" id="SSF57938">
    <property type="entry name" value="DnaJ/Hsp40 cysteine-rich domain"/>
    <property type="match status" value="1"/>
</dbReference>
<evidence type="ECO:0000313" key="1">
    <source>
        <dbReference type="EMBL" id="RFU68930.1"/>
    </source>
</evidence>
<reference evidence="1 2" key="1">
    <citation type="submission" date="2018-08" db="EMBL/GenBank/DDBJ databases">
        <title>Bacillus chawlae sp. nov., Bacillus glennii sp. nov., and Bacillus saganii sp. nov. Isolated from the Vehicle Assembly Building at Kennedy Space Center where the Viking Spacecraft were Assembled.</title>
        <authorList>
            <person name="Seuylemezian A."/>
            <person name="Vaishampayan P."/>
        </authorList>
    </citation>
    <scope>NUCLEOTIDE SEQUENCE [LARGE SCALE GENOMIC DNA]</scope>
    <source>
        <strain evidence="1 2">V47-23a</strain>
    </source>
</reference>
<protein>
    <submittedName>
        <fullName evidence="1">Methionine aminopeptidase</fullName>
    </submittedName>
</protein>
<accession>A0A372LN36</accession>
<keyword evidence="2" id="KW-1185">Reference proteome</keyword>
<gene>
    <name evidence="1" type="ORF">D0469_10595</name>
</gene>
<proteinExistence type="predicted"/>
<comment type="caution">
    <text evidence="1">The sequence shown here is derived from an EMBL/GenBank/DDBJ whole genome shotgun (WGS) entry which is preliminary data.</text>
</comment>
<dbReference type="GO" id="GO:0004177">
    <property type="term" value="F:aminopeptidase activity"/>
    <property type="evidence" value="ECO:0007669"/>
    <property type="project" value="UniProtKB-KW"/>
</dbReference>
<sequence>MGLFDAIKQWKAASAEKRMLRMEEQGLCPDCSGKGFYTFAPNEFNYNNIYECSGCEGSGMYADWVSTNQQI</sequence>
<keyword evidence="1" id="KW-0378">Hydrolase</keyword>
<dbReference type="EMBL" id="QVTE01000030">
    <property type="protein sequence ID" value="RFU68930.1"/>
    <property type="molecule type" value="Genomic_DNA"/>
</dbReference>
<dbReference type="OrthoDB" id="2882832at2"/>
<name>A0A372LN36_9BACI</name>
<dbReference type="RefSeq" id="WP_117326720.1">
    <property type="nucleotide sequence ID" value="NZ_QVTE01000030.1"/>
</dbReference>
<dbReference type="AlphaFoldDB" id="A0A372LN36"/>
<keyword evidence="1" id="KW-0031">Aminopeptidase</keyword>
<dbReference type="Proteomes" id="UP000264541">
    <property type="component" value="Unassembled WGS sequence"/>
</dbReference>
<organism evidence="1 2">
    <name type="scientific">Peribacillus saganii</name>
    <dbReference type="NCBI Taxonomy" id="2303992"/>
    <lineage>
        <taxon>Bacteria</taxon>
        <taxon>Bacillati</taxon>
        <taxon>Bacillota</taxon>
        <taxon>Bacilli</taxon>
        <taxon>Bacillales</taxon>
        <taxon>Bacillaceae</taxon>
        <taxon>Peribacillus</taxon>
    </lineage>
</organism>
<keyword evidence="1" id="KW-0645">Protease</keyword>
<evidence type="ECO:0000313" key="2">
    <source>
        <dbReference type="Proteomes" id="UP000264541"/>
    </source>
</evidence>
<dbReference type="InterPro" id="IPR036410">
    <property type="entry name" value="HSP_DnaJ_Cys-rich_dom_sf"/>
</dbReference>